<dbReference type="InterPro" id="IPR011990">
    <property type="entry name" value="TPR-like_helical_dom_sf"/>
</dbReference>
<accession>A0AAE4FH84</accession>
<dbReference type="SMART" id="SM00671">
    <property type="entry name" value="SEL1"/>
    <property type="match status" value="5"/>
</dbReference>
<dbReference type="Gene3D" id="1.25.40.10">
    <property type="entry name" value="Tetratricopeptide repeat domain"/>
    <property type="match status" value="1"/>
</dbReference>
<feature type="signal peptide" evidence="1">
    <location>
        <begin position="1"/>
        <end position="18"/>
    </location>
</feature>
<evidence type="ECO:0000313" key="3">
    <source>
        <dbReference type="Proteomes" id="UP001182247"/>
    </source>
</evidence>
<reference evidence="2" key="1">
    <citation type="submission" date="2023-02" db="EMBL/GenBank/DDBJ databases">
        <title>Detection, antimicrobial susceptibility and genomic characterization of NDM-producing species of Morganellaceae, Yersiniaceae, and Enterobacteriaceae other than Klebsiella.</title>
        <authorList>
            <person name="Camargo C.H."/>
            <person name="Sacchi C.T."/>
            <person name="Campos K.R."/>
        </authorList>
    </citation>
    <scope>NUCLEOTIDE SEQUENCE</scope>
    <source>
        <strain evidence="2">1189_21</strain>
    </source>
</reference>
<dbReference type="RefSeq" id="WP_310953651.1">
    <property type="nucleotide sequence ID" value="NZ_JAPKIY010000053.1"/>
</dbReference>
<sequence length="400" mass="44216">MKGMLVSIFLFLPILAEASICEIEDRTICEAANKGDAEAQLTLAYMYHSGEAGSQDQNGLLQAFSWFKKSAENGNAVAQNWVGSMYKDGEIVPQDYKKSILWYKKSAEQGYEYGQFNLGSMYKNGYGVTADTRKAYFWFEKAAEQGHSGAQFELAVMSKGAKTYGKALKLFNKAAENDNAEAQFELASIYHYGSLRYHGVRGVEKDKGKAIYWYEKARSNGYVEGVDKRLDELNSVGDSSNKGVINSVTQWSKSITDAPSLNDKDKQLHVVNITVNIGSQQVGNYFGANYYSNKDVCQDAIKQMYVASTNGITLSANCKLSLGSNHDAPLEEVLLAGVTYMGYQQASKFSTYQKYPISDLTACKAKANKMKIQASNEPTGFFGIFFCMPAQNVEKVLYGG</sequence>
<organism evidence="2 3">
    <name type="scientific">Morganella morganii</name>
    <name type="common">Proteus morganii</name>
    <dbReference type="NCBI Taxonomy" id="582"/>
    <lineage>
        <taxon>Bacteria</taxon>
        <taxon>Pseudomonadati</taxon>
        <taxon>Pseudomonadota</taxon>
        <taxon>Gammaproteobacteria</taxon>
        <taxon>Enterobacterales</taxon>
        <taxon>Morganellaceae</taxon>
        <taxon>Morganella</taxon>
    </lineage>
</organism>
<comment type="caution">
    <text evidence="2">The sequence shown here is derived from an EMBL/GenBank/DDBJ whole genome shotgun (WGS) entry which is preliminary data.</text>
</comment>
<dbReference type="PANTHER" id="PTHR11102:SF160">
    <property type="entry name" value="ERAD-ASSOCIATED E3 UBIQUITIN-PROTEIN LIGASE COMPONENT HRD3"/>
    <property type="match status" value="1"/>
</dbReference>
<protein>
    <submittedName>
        <fullName evidence="2">Tetratricopeptide repeat protein</fullName>
    </submittedName>
</protein>
<evidence type="ECO:0000313" key="2">
    <source>
        <dbReference type="EMBL" id="MDS0900217.1"/>
    </source>
</evidence>
<dbReference type="InterPro" id="IPR006597">
    <property type="entry name" value="Sel1-like"/>
</dbReference>
<gene>
    <name evidence="2" type="ORF">OSC06_19910</name>
</gene>
<dbReference type="EMBL" id="JAPKIY010000053">
    <property type="protein sequence ID" value="MDS0900217.1"/>
    <property type="molecule type" value="Genomic_DNA"/>
</dbReference>
<dbReference type="InterPro" id="IPR050767">
    <property type="entry name" value="Sel1_AlgK"/>
</dbReference>
<dbReference type="Pfam" id="PF08238">
    <property type="entry name" value="Sel1"/>
    <property type="match status" value="5"/>
</dbReference>
<name>A0AAE4FH84_MORMO</name>
<dbReference type="AlphaFoldDB" id="A0AAE4FH84"/>
<keyword evidence="1" id="KW-0732">Signal</keyword>
<feature type="chain" id="PRO_5042228856" evidence="1">
    <location>
        <begin position="19"/>
        <end position="400"/>
    </location>
</feature>
<dbReference type="PANTHER" id="PTHR11102">
    <property type="entry name" value="SEL-1-LIKE PROTEIN"/>
    <property type="match status" value="1"/>
</dbReference>
<proteinExistence type="predicted"/>
<evidence type="ECO:0000256" key="1">
    <source>
        <dbReference type="SAM" id="SignalP"/>
    </source>
</evidence>
<dbReference type="Proteomes" id="UP001182247">
    <property type="component" value="Unassembled WGS sequence"/>
</dbReference>
<dbReference type="SUPFAM" id="SSF81901">
    <property type="entry name" value="HCP-like"/>
    <property type="match status" value="1"/>
</dbReference>